<dbReference type="Pfam" id="PF08338">
    <property type="entry name" value="DUF1731"/>
    <property type="match status" value="1"/>
</dbReference>
<evidence type="ECO:0000313" key="4">
    <source>
        <dbReference type="EMBL" id="UOF88627.1"/>
    </source>
</evidence>
<sequence length="301" mass="33869">MVMKAILFGGTGFIGQEICCYFLEKGMEVYAASRSSSKHVTFGTRITYQLHSLQELFENMRDDYLILNLAGESIHSGRWTEKRKHRILESRMQTTNAIVKAIAEVSNKPKLLMNASAIGYYGHSDEQTFQENDPPGEDFLADVSTRWEQASLPAQLHTRVVLLRLGVVLGKHGGALPRMVLPYRFGIGGRIGRGTQWVSWVHLHDVARICHYCWQNDAIAGPVNVTAPHPVTMNEFGKSIAHVAKRLHWIPLPEIALRIGLGEMSEIILEGQRVLPKKLLDSGYEFLYPSLDIALKDLLHK</sequence>
<keyword evidence="5" id="KW-1185">Reference proteome</keyword>
<name>A0ABY4CGQ0_9BACL</name>
<proteinExistence type="inferred from homology"/>
<organism evidence="4 5">
    <name type="scientific">Fodinisporobacter ferrooxydans</name>
    <dbReference type="NCBI Taxonomy" id="2901836"/>
    <lineage>
        <taxon>Bacteria</taxon>
        <taxon>Bacillati</taxon>
        <taxon>Bacillota</taxon>
        <taxon>Bacilli</taxon>
        <taxon>Bacillales</taxon>
        <taxon>Alicyclobacillaceae</taxon>
        <taxon>Fodinisporobacter</taxon>
    </lineage>
</organism>
<evidence type="ECO:0000259" key="2">
    <source>
        <dbReference type="Pfam" id="PF01370"/>
    </source>
</evidence>
<dbReference type="Pfam" id="PF01370">
    <property type="entry name" value="Epimerase"/>
    <property type="match status" value="1"/>
</dbReference>
<protein>
    <submittedName>
        <fullName evidence="4">TIGR01777 family oxidoreductase</fullName>
    </submittedName>
</protein>
<comment type="similarity">
    <text evidence="1">Belongs to the NAD(P)-dependent epimerase/dehydratase family. SDR39U1 subfamily.</text>
</comment>
<dbReference type="InterPro" id="IPR001509">
    <property type="entry name" value="Epimerase_deHydtase"/>
</dbReference>
<dbReference type="PANTHER" id="PTHR11092">
    <property type="entry name" value="SUGAR NUCLEOTIDE EPIMERASE RELATED"/>
    <property type="match status" value="1"/>
</dbReference>
<feature type="domain" description="NAD-dependent epimerase/dehydratase" evidence="2">
    <location>
        <begin position="6"/>
        <end position="217"/>
    </location>
</feature>
<dbReference type="PANTHER" id="PTHR11092:SF0">
    <property type="entry name" value="EPIMERASE FAMILY PROTEIN SDR39U1"/>
    <property type="match status" value="1"/>
</dbReference>
<dbReference type="NCBIfam" id="TIGR01777">
    <property type="entry name" value="yfcH"/>
    <property type="match status" value="1"/>
</dbReference>
<accession>A0ABY4CGQ0</accession>
<reference evidence="4" key="1">
    <citation type="submission" date="2021-12" db="EMBL/GenBank/DDBJ databases">
        <title>Alicyclobacillaceae gen. nov., sp. nov., isolated from chalcocite enrichment system.</title>
        <authorList>
            <person name="Jiang Z."/>
        </authorList>
    </citation>
    <scope>NUCLEOTIDE SEQUENCE</scope>
    <source>
        <strain evidence="4">MYW30-H2</strain>
    </source>
</reference>
<gene>
    <name evidence="4" type="ORF">LSG31_11740</name>
</gene>
<evidence type="ECO:0000313" key="5">
    <source>
        <dbReference type="Proteomes" id="UP000830167"/>
    </source>
</evidence>
<dbReference type="Gene3D" id="3.40.50.720">
    <property type="entry name" value="NAD(P)-binding Rossmann-like Domain"/>
    <property type="match status" value="1"/>
</dbReference>
<dbReference type="RefSeq" id="WP_347435303.1">
    <property type="nucleotide sequence ID" value="NZ_CP089291.1"/>
</dbReference>
<evidence type="ECO:0000256" key="1">
    <source>
        <dbReference type="ARBA" id="ARBA00009353"/>
    </source>
</evidence>
<dbReference type="InterPro" id="IPR036291">
    <property type="entry name" value="NAD(P)-bd_dom_sf"/>
</dbReference>
<dbReference type="InterPro" id="IPR010099">
    <property type="entry name" value="SDR39U1"/>
</dbReference>
<dbReference type="InterPro" id="IPR013549">
    <property type="entry name" value="DUF1731"/>
</dbReference>
<dbReference type="EMBL" id="CP089291">
    <property type="protein sequence ID" value="UOF88627.1"/>
    <property type="molecule type" value="Genomic_DNA"/>
</dbReference>
<dbReference type="SUPFAM" id="SSF51735">
    <property type="entry name" value="NAD(P)-binding Rossmann-fold domains"/>
    <property type="match status" value="1"/>
</dbReference>
<feature type="domain" description="DUF1731" evidence="3">
    <location>
        <begin position="252"/>
        <end position="298"/>
    </location>
</feature>
<evidence type="ECO:0000259" key="3">
    <source>
        <dbReference type="Pfam" id="PF08338"/>
    </source>
</evidence>
<dbReference type="Proteomes" id="UP000830167">
    <property type="component" value="Chromosome"/>
</dbReference>